<sequence>MQVDCGKIYILDFIASEVTKYIERQIYFVIAALTER</sequence>
<name>A0A1S8S280_CLOBE</name>
<dbReference type="Proteomes" id="UP000190973">
    <property type="component" value="Unassembled WGS sequence"/>
</dbReference>
<comment type="caution">
    <text evidence="1">The sequence shown here is derived from an EMBL/GenBank/DDBJ whole genome shotgun (WGS) entry which is preliminary data.</text>
</comment>
<dbReference type="AlphaFoldDB" id="A0A1S8S280"/>
<evidence type="ECO:0000313" key="1">
    <source>
        <dbReference type="EMBL" id="OOM59554.1"/>
    </source>
</evidence>
<reference evidence="1 2" key="1">
    <citation type="submission" date="2016-05" db="EMBL/GenBank/DDBJ databases">
        <title>Microbial solvent formation.</title>
        <authorList>
            <person name="Poehlein A."/>
            <person name="Montoya Solano J.D."/>
            <person name="Flitsch S."/>
            <person name="Krabben P."/>
            <person name="Duerre P."/>
            <person name="Daniel R."/>
        </authorList>
    </citation>
    <scope>NUCLEOTIDE SEQUENCE [LARGE SCALE GENOMIC DNA]</scope>
    <source>
        <strain evidence="1 2">DSM 53</strain>
    </source>
</reference>
<protein>
    <submittedName>
        <fullName evidence="1">Uncharacterized protein</fullName>
    </submittedName>
</protein>
<evidence type="ECO:0000313" key="2">
    <source>
        <dbReference type="Proteomes" id="UP000190973"/>
    </source>
</evidence>
<proteinExistence type="predicted"/>
<dbReference type="EMBL" id="LZZI01000072">
    <property type="protein sequence ID" value="OOM59554.1"/>
    <property type="molecule type" value="Genomic_DNA"/>
</dbReference>
<accession>A0A1S8S280</accession>
<gene>
    <name evidence="1" type="ORF">CLBCK_34370</name>
</gene>
<organism evidence="1 2">
    <name type="scientific">Clostridium beijerinckii</name>
    <name type="common">Clostridium MP</name>
    <dbReference type="NCBI Taxonomy" id="1520"/>
    <lineage>
        <taxon>Bacteria</taxon>
        <taxon>Bacillati</taxon>
        <taxon>Bacillota</taxon>
        <taxon>Clostridia</taxon>
        <taxon>Eubacteriales</taxon>
        <taxon>Clostridiaceae</taxon>
        <taxon>Clostridium</taxon>
    </lineage>
</organism>